<dbReference type="SUPFAM" id="SSF53383">
    <property type="entry name" value="PLP-dependent transferases"/>
    <property type="match status" value="1"/>
</dbReference>
<dbReference type="PANTHER" id="PTHR13693:SF2">
    <property type="entry name" value="SERINE PALMITOYLTRANSFERASE 1"/>
    <property type="match status" value="1"/>
</dbReference>
<dbReference type="AlphaFoldDB" id="A0A9P9IZM7"/>
<evidence type="ECO:0000256" key="6">
    <source>
        <dbReference type="ARBA" id="ARBA00022679"/>
    </source>
</evidence>
<dbReference type="PANTHER" id="PTHR13693">
    <property type="entry name" value="CLASS II AMINOTRANSFERASE/8-AMINO-7-OXONONANOATE SYNTHASE"/>
    <property type="match status" value="1"/>
</dbReference>
<evidence type="ECO:0000256" key="9">
    <source>
        <dbReference type="ARBA" id="ARBA00023098"/>
    </source>
</evidence>
<comment type="cofactor">
    <cofactor evidence="1">
        <name>pyridoxal 5'-phosphate</name>
        <dbReference type="ChEBI" id="CHEBI:597326"/>
    </cofactor>
</comment>
<comment type="pathway">
    <text evidence="3">Sphingolipid metabolism.</text>
</comment>
<dbReference type="Gene3D" id="3.40.640.10">
    <property type="entry name" value="Type I PLP-dependent aspartate aminotransferase-like (Major domain)"/>
    <property type="match status" value="1"/>
</dbReference>
<dbReference type="FunFam" id="3.40.640.10:FF:000059">
    <property type="entry name" value="Serine palmitoyl CoA transferase subunit LcbA"/>
    <property type="match status" value="1"/>
</dbReference>
<comment type="caution">
    <text evidence="12">The sequence shown here is derived from an EMBL/GenBank/DDBJ whole genome shotgun (WGS) entry which is preliminary data.</text>
</comment>
<evidence type="ECO:0000259" key="11">
    <source>
        <dbReference type="Pfam" id="PF00155"/>
    </source>
</evidence>
<dbReference type="EMBL" id="JAGMWT010000001">
    <property type="protein sequence ID" value="KAH7138001.1"/>
    <property type="molecule type" value="Genomic_DNA"/>
</dbReference>
<dbReference type="Proteomes" id="UP000700596">
    <property type="component" value="Unassembled WGS sequence"/>
</dbReference>
<evidence type="ECO:0000256" key="1">
    <source>
        <dbReference type="ARBA" id="ARBA00001933"/>
    </source>
</evidence>
<sequence length="507" mass="56251">MEFQDAQGAIVRLFNDANAQFHKMPGSAIILRYIKSSYQNDPVRSAIELFLFLFAVRYLLAPTYSTQKNRQVKLTEEEIDELVDDWTPEPLVAEPTAWEKLENEKRPVLVGPTGPKSKLSNGRTVTNLASYNFHNFVANETLKEKAIQTLRTYGVGPCGPPGFYGTQDVHMKTEADVSAHLGTAACIIYAQSFSTVSSVIPSFCKRGDIIVADKAVNFSLRKGIQISRSTVRWFEHNDMEDLERVLQKVTKEQAKKPLTRRFIITEGLFENVGDISDLPKLVELKLKYKFRLILDETWSYGVLGRTGRGLTEAQNVDATEVDMIIGSLSGPLCAAGGFCAGTEEVVEHQRISSASYTYSAALPALLATTASETISMLQEQPEILTGLRENIKAMRAQLDPRSDWVKCTSSVDNPIMLLVLKPEVVAAKNLSPQDQTQLFQDVVDECVANGVLVTRLRAPPQSVRGEQDWQPTPALKVCVTSGLTKKETEKAGITIRHAITKIVTRKK</sequence>
<dbReference type="GO" id="GO:0004758">
    <property type="term" value="F:serine C-palmitoyltransferase activity"/>
    <property type="evidence" value="ECO:0007669"/>
    <property type="project" value="TreeGrafter"/>
</dbReference>
<evidence type="ECO:0000256" key="4">
    <source>
        <dbReference type="ARBA" id="ARBA00008392"/>
    </source>
</evidence>
<accession>A0A9P9IZM7</accession>
<dbReference type="GO" id="GO:0046512">
    <property type="term" value="P:sphingosine biosynthetic process"/>
    <property type="evidence" value="ECO:0007669"/>
    <property type="project" value="TreeGrafter"/>
</dbReference>
<evidence type="ECO:0000313" key="13">
    <source>
        <dbReference type="Proteomes" id="UP000700596"/>
    </source>
</evidence>
<dbReference type="GO" id="GO:0016020">
    <property type="term" value="C:membrane"/>
    <property type="evidence" value="ECO:0007669"/>
    <property type="project" value="GOC"/>
</dbReference>
<dbReference type="Pfam" id="PF00155">
    <property type="entry name" value="Aminotran_1_2"/>
    <property type="match status" value="1"/>
</dbReference>
<evidence type="ECO:0000256" key="2">
    <source>
        <dbReference type="ARBA" id="ARBA00004760"/>
    </source>
</evidence>
<evidence type="ECO:0000313" key="12">
    <source>
        <dbReference type="EMBL" id="KAH7138001.1"/>
    </source>
</evidence>
<dbReference type="InterPro" id="IPR015424">
    <property type="entry name" value="PyrdxlP-dep_Trfase"/>
</dbReference>
<dbReference type="GO" id="GO:0005783">
    <property type="term" value="C:endoplasmic reticulum"/>
    <property type="evidence" value="ECO:0007669"/>
    <property type="project" value="TreeGrafter"/>
</dbReference>
<gene>
    <name evidence="12" type="ORF">B0J11DRAFT_513381</name>
</gene>
<evidence type="ECO:0000256" key="7">
    <source>
        <dbReference type="ARBA" id="ARBA00022898"/>
    </source>
</evidence>
<dbReference type="InterPro" id="IPR015422">
    <property type="entry name" value="PyrdxlP-dep_Trfase_small"/>
</dbReference>
<keyword evidence="8" id="KW-0746">Sphingolipid metabolism</keyword>
<protein>
    <recommendedName>
        <fullName evidence="5">serine C-palmitoyltransferase</fullName>
        <ecNumber evidence="5">2.3.1.50</ecNumber>
    </recommendedName>
</protein>
<comment type="pathway">
    <text evidence="2">Lipid metabolism; sphingolipid metabolism.</text>
</comment>
<keyword evidence="7" id="KW-0663">Pyridoxal phosphate</keyword>
<dbReference type="GO" id="GO:0030170">
    <property type="term" value="F:pyridoxal phosphate binding"/>
    <property type="evidence" value="ECO:0007669"/>
    <property type="project" value="InterPro"/>
</dbReference>
<dbReference type="InterPro" id="IPR050087">
    <property type="entry name" value="AON_synthase_class-II"/>
</dbReference>
<name>A0A9P9IZM7_9PLEO</name>
<comment type="similarity">
    <text evidence="4">Belongs to the class-II pyridoxal-phosphate-dependent aminotransferase family.</text>
</comment>
<dbReference type="InterPro" id="IPR004839">
    <property type="entry name" value="Aminotransferase_I/II_large"/>
</dbReference>
<keyword evidence="6" id="KW-0808">Transferase</keyword>
<dbReference type="OrthoDB" id="3168162at2759"/>
<keyword evidence="13" id="KW-1185">Reference proteome</keyword>
<dbReference type="GO" id="GO:0046513">
    <property type="term" value="P:ceramide biosynthetic process"/>
    <property type="evidence" value="ECO:0007669"/>
    <property type="project" value="TreeGrafter"/>
</dbReference>
<organism evidence="12 13">
    <name type="scientific">Dendryphion nanum</name>
    <dbReference type="NCBI Taxonomy" id="256645"/>
    <lineage>
        <taxon>Eukaryota</taxon>
        <taxon>Fungi</taxon>
        <taxon>Dikarya</taxon>
        <taxon>Ascomycota</taxon>
        <taxon>Pezizomycotina</taxon>
        <taxon>Dothideomycetes</taxon>
        <taxon>Pleosporomycetidae</taxon>
        <taxon>Pleosporales</taxon>
        <taxon>Torulaceae</taxon>
        <taxon>Dendryphion</taxon>
    </lineage>
</organism>
<dbReference type="EC" id="2.3.1.50" evidence="5"/>
<reference evidence="12" key="1">
    <citation type="journal article" date="2021" name="Nat. Commun.">
        <title>Genetic determinants of endophytism in the Arabidopsis root mycobiome.</title>
        <authorList>
            <person name="Mesny F."/>
            <person name="Miyauchi S."/>
            <person name="Thiergart T."/>
            <person name="Pickel B."/>
            <person name="Atanasova L."/>
            <person name="Karlsson M."/>
            <person name="Huettel B."/>
            <person name="Barry K.W."/>
            <person name="Haridas S."/>
            <person name="Chen C."/>
            <person name="Bauer D."/>
            <person name="Andreopoulos W."/>
            <person name="Pangilinan J."/>
            <person name="LaButti K."/>
            <person name="Riley R."/>
            <person name="Lipzen A."/>
            <person name="Clum A."/>
            <person name="Drula E."/>
            <person name="Henrissat B."/>
            <person name="Kohler A."/>
            <person name="Grigoriev I.V."/>
            <person name="Martin F.M."/>
            <person name="Hacquard S."/>
        </authorList>
    </citation>
    <scope>NUCLEOTIDE SEQUENCE</scope>
    <source>
        <strain evidence="12">MPI-CAGE-CH-0243</strain>
    </source>
</reference>
<evidence type="ECO:0000256" key="8">
    <source>
        <dbReference type="ARBA" id="ARBA00022919"/>
    </source>
</evidence>
<proteinExistence type="inferred from homology"/>
<keyword evidence="10" id="KW-0012">Acyltransferase</keyword>
<evidence type="ECO:0000256" key="5">
    <source>
        <dbReference type="ARBA" id="ARBA00013220"/>
    </source>
</evidence>
<evidence type="ECO:0000256" key="10">
    <source>
        <dbReference type="ARBA" id="ARBA00023315"/>
    </source>
</evidence>
<feature type="domain" description="Aminotransferase class I/classII large" evidence="11">
    <location>
        <begin position="124"/>
        <end position="491"/>
    </location>
</feature>
<keyword evidence="9" id="KW-0443">Lipid metabolism</keyword>
<dbReference type="Gene3D" id="3.90.1150.10">
    <property type="entry name" value="Aspartate Aminotransferase, domain 1"/>
    <property type="match status" value="1"/>
</dbReference>
<dbReference type="InterPro" id="IPR015421">
    <property type="entry name" value="PyrdxlP-dep_Trfase_major"/>
</dbReference>
<evidence type="ECO:0000256" key="3">
    <source>
        <dbReference type="ARBA" id="ARBA00004991"/>
    </source>
</evidence>